<evidence type="ECO:0000313" key="3">
    <source>
        <dbReference type="Proteomes" id="UP000198988"/>
    </source>
</evidence>
<name>A0A1H6LI48_9GAMM</name>
<proteinExistence type="predicted"/>
<dbReference type="EMBL" id="CDSC02000258">
    <property type="protein sequence ID" value="SEH84249.1"/>
    <property type="molecule type" value="Genomic_DNA"/>
</dbReference>
<dbReference type="OrthoDB" id="9799173at2"/>
<gene>
    <name evidence="2" type="ORF">BAZSYMA_ACONTIG00016_0</name>
</gene>
<dbReference type="InterPro" id="IPR025272">
    <property type="entry name" value="SocA_Panacea"/>
</dbReference>
<dbReference type="Proteomes" id="UP000198988">
    <property type="component" value="Unassembled WGS sequence"/>
</dbReference>
<reference evidence="3" key="1">
    <citation type="submission" date="2016-06" db="EMBL/GenBank/DDBJ databases">
        <authorList>
            <person name="Petersen J."/>
            <person name="Sayavedra L."/>
        </authorList>
    </citation>
    <scope>NUCLEOTIDE SEQUENCE [LARGE SCALE GENOMIC DNA]</scope>
    <source>
        <strain evidence="3">BazSymA</strain>
    </source>
</reference>
<dbReference type="Pfam" id="PF13274">
    <property type="entry name" value="SocA_Panacea"/>
    <property type="match status" value="1"/>
</dbReference>
<evidence type="ECO:0000259" key="1">
    <source>
        <dbReference type="Pfam" id="PF13274"/>
    </source>
</evidence>
<organism evidence="2 3">
    <name type="scientific">Bathymodiolus azoricus thioautotrophic gill symbiont</name>
    <dbReference type="NCBI Taxonomy" id="235205"/>
    <lineage>
        <taxon>Bacteria</taxon>
        <taxon>Pseudomonadati</taxon>
        <taxon>Pseudomonadota</taxon>
        <taxon>Gammaproteobacteria</taxon>
        <taxon>sulfur-oxidizing symbionts</taxon>
    </lineage>
</organism>
<accession>A0A1H6LI48</accession>
<dbReference type="AlphaFoldDB" id="A0A1H6LI48"/>
<sequence>MVYPVITIANKFIDLAKNEPLTNMQLQKMVYIAHGFSLALRDTKLYYEYTRAWNFGPVVPELYEKLREHDSNQVKNKISSSPEEEIDKDSSEIIEEVYKNYKQYSGPQLSGLTHQKNTPWSKTWESNKYGVIPADDIYKFYKDNHL</sequence>
<protein>
    <submittedName>
        <fullName evidence="2">Uncharacterized phage-associated protein-like</fullName>
    </submittedName>
</protein>
<feature type="domain" description="Antitoxin SocA-like Panacea" evidence="1">
    <location>
        <begin position="26"/>
        <end position="120"/>
    </location>
</feature>
<dbReference type="RefSeq" id="WP_090716218.1">
    <property type="nucleotide sequence ID" value="NZ_CAESAP020000170.1"/>
</dbReference>
<evidence type="ECO:0000313" key="2">
    <source>
        <dbReference type="EMBL" id="SEH84249.1"/>
    </source>
</evidence>